<evidence type="ECO:0000256" key="6">
    <source>
        <dbReference type="RuleBase" id="RU369025"/>
    </source>
</evidence>
<dbReference type="InterPro" id="IPR010920">
    <property type="entry name" value="LSM_dom_sf"/>
</dbReference>
<feature type="compositionally biased region" description="Basic and acidic residues" evidence="7">
    <location>
        <begin position="439"/>
        <end position="459"/>
    </location>
</feature>
<comment type="similarity">
    <text evidence="6">Belongs to the MscS (TC 1.A.23) family.</text>
</comment>
<evidence type="ECO:0000256" key="3">
    <source>
        <dbReference type="ARBA" id="ARBA00022692"/>
    </source>
</evidence>
<accession>A0A2H5EXV5</accession>
<dbReference type="Pfam" id="PF04972">
    <property type="entry name" value="BON"/>
    <property type="match status" value="1"/>
</dbReference>
<keyword evidence="6" id="KW-0407">Ion channel</keyword>
<keyword evidence="2" id="KW-1003">Cell membrane</keyword>
<feature type="region of interest" description="Disordered" evidence="7">
    <location>
        <begin position="401"/>
        <end position="459"/>
    </location>
</feature>
<dbReference type="GO" id="GO:0008381">
    <property type="term" value="F:mechanosensitive monoatomic ion channel activity"/>
    <property type="evidence" value="ECO:0007669"/>
    <property type="project" value="InterPro"/>
</dbReference>
<evidence type="ECO:0000256" key="7">
    <source>
        <dbReference type="SAM" id="MobiDB-lite"/>
    </source>
</evidence>
<evidence type="ECO:0000313" key="11">
    <source>
        <dbReference type="Proteomes" id="UP000234530"/>
    </source>
</evidence>
<gene>
    <name evidence="10" type="ORF">CX676_08220</name>
</gene>
<dbReference type="Gene3D" id="1.10.287.1260">
    <property type="match status" value="1"/>
</dbReference>
<feature type="transmembrane region" description="Helical" evidence="6">
    <location>
        <begin position="142"/>
        <end position="164"/>
    </location>
</feature>
<keyword evidence="6" id="KW-0813">Transport</keyword>
<evidence type="ECO:0000256" key="4">
    <source>
        <dbReference type="ARBA" id="ARBA00022989"/>
    </source>
</evidence>
<feature type="signal peptide" evidence="8">
    <location>
        <begin position="1"/>
        <end position="32"/>
    </location>
</feature>
<dbReference type="InterPro" id="IPR007055">
    <property type="entry name" value="BON_dom"/>
</dbReference>
<dbReference type="KEGG" id="pzh:CX676_08220"/>
<dbReference type="PANTHER" id="PTHR30221">
    <property type="entry name" value="SMALL-CONDUCTANCE MECHANOSENSITIVE CHANNEL"/>
    <property type="match status" value="1"/>
</dbReference>
<evidence type="ECO:0000256" key="5">
    <source>
        <dbReference type="ARBA" id="ARBA00023136"/>
    </source>
</evidence>
<keyword evidence="4 6" id="KW-1133">Transmembrane helix</keyword>
<name>A0A2H5EXV5_9RHOB</name>
<evidence type="ECO:0000256" key="8">
    <source>
        <dbReference type="SAM" id="SignalP"/>
    </source>
</evidence>
<reference evidence="10 11" key="1">
    <citation type="journal article" date="2013" name="Antonie Van Leeuwenhoek">
        <title>Paracoccus zhejiangensis sp. nov., isolated from activated sludge in wastewater-treatment system.</title>
        <authorList>
            <person name="Wu Z.G."/>
            <person name="Zhang D.F."/>
            <person name="Liu Y.L."/>
            <person name="Wang F."/>
            <person name="Jiang X."/>
            <person name="Li C."/>
            <person name="Li S.P."/>
            <person name="Hong Q."/>
            <person name="Li W.J."/>
        </authorList>
    </citation>
    <scope>NUCLEOTIDE SEQUENCE [LARGE SCALE GENOMIC DNA]</scope>
    <source>
        <strain evidence="10 11">J6</strain>
    </source>
</reference>
<dbReference type="Pfam" id="PF00924">
    <property type="entry name" value="MS_channel_2nd"/>
    <property type="match status" value="1"/>
</dbReference>
<evidence type="ECO:0000259" key="9">
    <source>
        <dbReference type="PROSITE" id="PS50914"/>
    </source>
</evidence>
<keyword evidence="6" id="KW-0997">Cell inner membrane</keyword>
<keyword evidence="8" id="KW-0732">Signal</keyword>
<keyword evidence="3 6" id="KW-0812">Transmembrane</keyword>
<dbReference type="Proteomes" id="UP000234530">
    <property type="component" value="Chromosome"/>
</dbReference>
<dbReference type="AlphaFoldDB" id="A0A2H5EXV5"/>
<protein>
    <recommendedName>
        <fullName evidence="6">Small-conductance mechanosensitive channel</fullName>
    </recommendedName>
</protein>
<dbReference type="InterPro" id="IPR023408">
    <property type="entry name" value="MscS_beta-dom_sf"/>
</dbReference>
<dbReference type="SUPFAM" id="SSF50182">
    <property type="entry name" value="Sm-like ribonucleoproteins"/>
    <property type="match status" value="1"/>
</dbReference>
<dbReference type="EMBL" id="CP025430">
    <property type="protein sequence ID" value="AUH64141.1"/>
    <property type="molecule type" value="Genomic_DNA"/>
</dbReference>
<evidence type="ECO:0000256" key="2">
    <source>
        <dbReference type="ARBA" id="ARBA00022475"/>
    </source>
</evidence>
<dbReference type="OrthoDB" id="9793781at2"/>
<organism evidence="10 11">
    <name type="scientific">Paracoccus zhejiangensis</name>
    <dbReference type="NCBI Taxonomy" id="1077935"/>
    <lineage>
        <taxon>Bacteria</taxon>
        <taxon>Pseudomonadati</taxon>
        <taxon>Pseudomonadota</taxon>
        <taxon>Alphaproteobacteria</taxon>
        <taxon>Rhodobacterales</taxon>
        <taxon>Paracoccaceae</taxon>
        <taxon>Paracoccus</taxon>
    </lineage>
</organism>
<evidence type="ECO:0000256" key="1">
    <source>
        <dbReference type="ARBA" id="ARBA00004651"/>
    </source>
</evidence>
<dbReference type="InterPro" id="IPR011066">
    <property type="entry name" value="MscS_channel_C_sf"/>
</dbReference>
<sequence length="459" mass="50048">MSRRRASDWLRALALMLALCLAPLVLAGPAVAQDAEIIPNPGQPSGTIAVGNNTTTDAPIRDRIESILAGVPDFDHIQVTVAAGIVTLTGEVTDPASRERLSRLISRVDGVVAIENQVTMTTNIGIRLVSVRDRFLARVNQVVAALPFIGLGLAVGAVIVWLGGWLSRRRAFLRHIAPNPFISDFVGQFIRLTSWVVALVVALGLMEATALLGTLLGAAGILGLSLSFAMRDTIENFVASVLLSIRQPFRHNDLIEVQNQRGRVVRMTSRGTTLLTLDGNHIRIPNQIVYKAVVTNFTRNPERRFTVDLSIDPTADFHRARELALATVSGLDFVLKQPDPIAWFEAPSELCIDLKVAAWVSQDGTDFELARGEAFRVLRQTLDGAGFAVPEPIYRVAVEPPAKPAAPEPQTEISPEDIPVQTDLRPDQAFEEMVSRNNTGDRRDLLRRGPERPATEPAS</sequence>
<keyword evidence="6" id="KW-0406">Ion transport</keyword>
<dbReference type="Gene3D" id="3.30.70.100">
    <property type="match status" value="1"/>
</dbReference>
<comment type="subcellular location">
    <subcellularLocation>
        <location evidence="6">Cell inner membrane</location>
        <topology evidence="6">Multi-pass membrane protein</topology>
    </subcellularLocation>
    <subcellularLocation>
        <location evidence="1">Cell membrane</location>
        <topology evidence="1">Multi-pass membrane protein</topology>
    </subcellularLocation>
</comment>
<dbReference type="InterPro" id="IPR045275">
    <property type="entry name" value="MscS_archaea/bacteria_type"/>
</dbReference>
<dbReference type="InterPro" id="IPR006685">
    <property type="entry name" value="MscS_channel_2nd"/>
</dbReference>
<proteinExistence type="inferred from homology"/>
<dbReference type="Gene3D" id="3.30.1340.30">
    <property type="match status" value="1"/>
</dbReference>
<dbReference type="GO" id="GO:0005886">
    <property type="term" value="C:plasma membrane"/>
    <property type="evidence" value="ECO:0007669"/>
    <property type="project" value="UniProtKB-SubCell"/>
</dbReference>
<feature type="domain" description="BON" evidence="9">
    <location>
        <begin position="56"/>
        <end position="122"/>
    </location>
</feature>
<dbReference type="PANTHER" id="PTHR30221:SF1">
    <property type="entry name" value="SMALL-CONDUCTANCE MECHANOSENSITIVE CHANNEL"/>
    <property type="match status" value="1"/>
</dbReference>
<comment type="function">
    <text evidence="6">Mechanosensitive channel that participates in the regulation of osmotic pressure changes within the cell, opening in response to stretch forces in the membrane lipid bilayer, without the need for other proteins. Contributes to normal resistance to hypoosmotic shock. Forms an ion channel of 1.0 nanosiemens conductance with a slight preference for anions.</text>
</comment>
<dbReference type="SUPFAM" id="SSF82689">
    <property type="entry name" value="Mechanosensitive channel protein MscS (YggB), C-terminal domain"/>
    <property type="match status" value="1"/>
</dbReference>
<comment type="caution">
    <text evidence="6">Lacks conserved residue(s) required for the propagation of feature annotation.</text>
</comment>
<feature type="chain" id="PRO_5014152338" description="Small-conductance mechanosensitive channel" evidence="8">
    <location>
        <begin position="33"/>
        <end position="459"/>
    </location>
</feature>
<dbReference type="Gene3D" id="2.30.30.60">
    <property type="match status" value="1"/>
</dbReference>
<comment type="subunit">
    <text evidence="6">Homoheptamer.</text>
</comment>
<dbReference type="RefSeq" id="WP_101752181.1">
    <property type="nucleotide sequence ID" value="NZ_CP025430.1"/>
</dbReference>
<evidence type="ECO:0000313" key="10">
    <source>
        <dbReference type="EMBL" id="AUH64141.1"/>
    </source>
</evidence>
<keyword evidence="5 6" id="KW-0472">Membrane</keyword>
<dbReference type="PROSITE" id="PS50914">
    <property type="entry name" value="BON"/>
    <property type="match status" value="1"/>
</dbReference>
<keyword evidence="11" id="KW-1185">Reference proteome</keyword>